<accession>A0AAV7Q438</accession>
<proteinExistence type="predicted"/>
<gene>
    <name evidence="1" type="ORF">NDU88_011229</name>
</gene>
<evidence type="ECO:0000313" key="1">
    <source>
        <dbReference type="EMBL" id="KAJ1132928.1"/>
    </source>
</evidence>
<reference evidence="1" key="1">
    <citation type="journal article" date="2022" name="bioRxiv">
        <title>Sequencing and chromosome-scale assembly of the giantPleurodeles waltlgenome.</title>
        <authorList>
            <person name="Brown T."/>
            <person name="Elewa A."/>
            <person name="Iarovenko S."/>
            <person name="Subramanian E."/>
            <person name="Araus A.J."/>
            <person name="Petzold A."/>
            <person name="Susuki M."/>
            <person name="Suzuki K.-i.T."/>
            <person name="Hayashi T."/>
            <person name="Toyoda A."/>
            <person name="Oliveira C."/>
            <person name="Osipova E."/>
            <person name="Leigh N.D."/>
            <person name="Simon A."/>
            <person name="Yun M.H."/>
        </authorList>
    </citation>
    <scope>NUCLEOTIDE SEQUENCE</scope>
    <source>
        <strain evidence="1">20211129_DDA</strain>
        <tissue evidence="1">Liver</tissue>
    </source>
</reference>
<keyword evidence="2" id="KW-1185">Reference proteome</keyword>
<sequence>MAHAVACAPCESVPDRQATGPGRHRRLRDARRDVSAAQVTLMLLGLVVRFYAPTGIGIAGLCPSLTPVQSIIPRRLRDLSGLLQFFVESWRRRAAPPTRHPRRPLTSGASCFRVSSSPAPVAGTHRISAGPGRGLYFAAGSGQVQIVLAMTCAAVDRPAGV</sequence>
<organism evidence="1 2">
    <name type="scientific">Pleurodeles waltl</name>
    <name type="common">Iberian ribbed newt</name>
    <dbReference type="NCBI Taxonomy" id="8319"/>
    <lineage>
        <taxon>Eukaryota</taxon>
        <taxon>Metazoa</taxon>
        <taxon>Chordata</taxon>
        <taxon>Craniata</taxon>
        <taxon>Vertebrata</taxon>
        <taxon>Euteleostomi</taxon>
        <taxon>Amphibia</taxon>
        <taxon>Batrachia</taxon>
        <taxon>Caudata</taxon>
        <taxon>Salamandroidea</taxon>
        <taxon>Salamandridae</taxon>
        <taxon>Pleurodelinae</taxon>
        <taxon>Pleurodeles</taxon>
    </lineage>
</organism>
<dbReference type="Proteomes" id="UP001066276">
    <property type="component" value="Chromosome 7"/>
</dbReference>
<comment type="caution">
    <text evidence="1">The sequence shown here is derived from an EMBL/GenBank/DDBJ whole genome shotgun (WGS) entry which is preliminary data.</text>
</comment>
<name>A0AAV7Q438_PLEWA</name>
<protein>
    <submittedName>
        <fullName evidence="1">Uncharacterized protein</fullName>
    </submittedName>
</protein>
<evidence type="ECO:0000313" key="2">
    <source>
        <dbReference type="Proteomes" id="UP001066276"/>
    </source>
</evidence>
<dbReference type="EMBL" id="JANPWB010000011">
    <property type="protein sequence ID" value="KAJ1132928.1"/>
    <property type="molecule type" value="Genomic_DNA"/>
</dbReference>
<dbReference type="AlphaFoldDB" id="A0AAV7Q438"/>